<dbReference type="PANTHER" id="PTHR42815">
    <property type="entry name" value="FAD-BINDING, PUTATIVE (AFU_ORTHOLOGUE AFUA_6G07600)-RELATED"/>
    <property type="match status" value="1"/>
</dbReference>
<protein>
    <submittedName>
        <fullName evidence="3">Pyridoxamine 5'-phosphate oxidase family protein</fullName>
    </submittedName>
</protein>
<feature type="domain" description="Pyridoxamine 5'-phosphate oxidase N-terminal" evidence="2">
    <location>
        <begin position="37"/>
        <end position="174"/>
    </location>
</feature>
<proteinExistence type="predicted"/>
<dbReference type="InterPro" id="IPR011576">
    <property type="entry name" value="Pyridox_Oxase_N"/>
</dbReference>
<evidence type="ECO:0000313" key="4">
    <source>
        <dbReference type="Proteomes" id="UP001147653"/>
    </source>
</evidence>
<evidence type="ECO:0000256" key="1">
    <source>
        <dbReference type="SAM" id="MobiDB-lite"/>
    </source>
</evidence>
<sequence length="252" mass="27584">MSGSNRPGSAGEHVLQDQLGTTKRANAFYDNQVLDHLTPLMREFIERMTMAFIATSDAHGECDSSFRAGPPGFVRVIDEKTVMWPEYKGNGVMASMGNISENGYVGLLFVDFFETQVGLHVNGTATVVENAAVEAFSGLFDRLPFATALVSSEDVKKTPERWVVVAIDEAYIHCSKHIPALQEKPEGEDNGRRAGDVFKAKHHERAWLQPTCEIEPPVEEPVIGEVILTEAGSEPAPTHSASGRPLPLPIRK</sequence>
<organism evidence="3 4">
    <name type="scientific">Solirubrobacter phytolaccae</name>
    <dbReference type="NCBI Taxonomy" id="1404360"/>
    <lineage>
        <taxon>Bacteria</taxon>
        <taxon>Bacillati</taxon>
        <taxon>Actinomycetota</taxon>
        <taxon>Thermoleophilia</taxon>
        <taxon>Solirubrobacterales</taxon>
        <taxon>Solirubrobacteraceae</taxon>
        <taxon>Solirubrobacter</taxon>
    </lineage>
</organism>
<dbReference type="SUPFAM" id="SSF50475">
    <property type="entry name" value="FMN-binding split barrel"/>
    <property type="match status" value="1"/>
</dbReference>
<dbReference type="Gene3D" id="2.30.110.10">
    <property type="entry name" value="Electron Transport, Fmn-binding Protein, Chain A"/>
    <property type="match status" value="1"/>
</dbReference>
<reference evidence="3" key="1">
    <citation type="submission" date="2022-10" db="EMBL/GenBank/DDBJ databases">
        <title>The WGS of Solirubrobacter phytolaccae KCTC 29190.</title>
        <authorList>
            <person name="Jiang Z."/>
        </authorList>
    </citation>
    <scope>NUCLEOTIDE SEQUENCE</scope>
    <source>
        <strain evidence="3">KCTC 29190</strain>
    </source>
</reference>
<accession>A0A9X3NBZ7</accession>
<evidence type="ECO:0000259" key="2">
    <source>
        <dbReference type="Pfam" id="PF01243"/>
    </source>
</evidence>
<dbReference type="EMBL" id="JAPDDP010000057">
    <property type="protein sequence ID" value="MDA0183623.1"/>
    <property type="molecule type" value="Genomic_DNA"/>
</dbReference>
<dbReference type="Proteomes" id="UP001147653">
    <property type="component" value="Unassembled WGS sequence"/>
</dbReference>
<dbReference type="InterPro" id="IPR012349">
    <property type="entry name" value="Split_barrel_FMN-bd"/>
</dbReference>
<dbReference type="RefSeq" id="WP_270028019.1">
    <property type="nucleotide sequence ID" value="NZ_JAPDDP010000057.1"/>
</dbReference>
<feature type="region of interest" description="Disordered" evidence="1">
    <location>
        <begin position="230"/>
        <end position="252"/>
    </location>
</feature>
<keyword evidence="4" id="KW-1185">Reference proteome</keyword>
<dbReference type="AlphaFoldDB" id="A0A9X3NBZ7"/>
<comment type="caution">
    <text evidence="3">The sequence shown here is derived from an EMBL/GenBank/DDBJ whole genome shotgun (WGS) entry which is preliminary data.</text>
</comment>
<evidence type="ECO:0000313" key="3">
    <source>
        <dbReference type="EMBL" id="MDA0183623.1"/>
    </source>
</evidence>
<dbReference type="Pfam" id="PF01243">
    <property type="entry name" value="PNPOx_N"/>
    <property type="match status" value="1"/>
</dbReference>
<dbReference type="PANTHER" id="PTHR42815:SF2">
    <property type="entry name" value="FAD-BINDING, PUTATIVE (AFU_ORTHOLOGUE AFUA_6G07600)-RELATED"/>
    <property type="match status" value="1"/>
</dbReference>
<name>A0A9X3NBZ7_9ACTN</name>
<gene>
    <name evidence="3" type="ORF">OJ997_25160</name>
</gene>